<dbReference type="InterPro" id="IPR036866">
    <property type="entry name" value="RibonucZ/Hydroxyglut_hydro"/>
</dbReference>
<proteinExistence type="predicted"/>
<gene>
    <name evidence="2" type="ORF">A2318_03220</name>
</gene>
<dbReference type="Pfam" id="PF12706">
    <property type="entry name" value="Lactamase_B_2"/>
    <property type="match status" value="1"/>
</dbReference>
<evidence type="ECO:0000259" key="1">
    <source>
        <dbReference type="Pfam" id="PF12706"/>
    </source>
</evidence>
<accession>A0A1F7WAA9</accession>
<sequence>MNLTRKYLPFHEDIMAKPTGPVDVSQTLMNILNTTGKFYGVRGSFGINDPRIGGHTTCHTLKFGKRLIIFDTGSGMIDIGNELMKQYLTPGTTIRDVDMFLNRYMTAKSRIEDLGNAMVDSGLLNLEEELYVDIMYSHVHMDHLMGLAAFKPIFSPKTHINFFGGMHDGMTIEEVSQRNVFVHPIFPVKHEWLASKRTYTTFKPEDEFTLDCDIGGKIAVKILPMNHPNQSYGYRFEWAGNVVAVTLDHEHDHEYDRNIVELWDGASIVVTEAQYDQEMYKTRKGFGHITARAAARHAQTAQPKLIYTTHHDPDADFALVEAIARTIQVRSGVETRYAMQNMTF</sequence>
<dbReference type="SUPFAM" id="SSF56281">
    <property type="entry name" value="Metallo-hydrolase/oxidoreductase"/>
    <property type="match status" value="1"/>
</dbReference>
<dbReference type="Proteomes" id="UP000177331">
    <property type="component" value="Unassembled WGS sequence"/>
</dbReference>
<organism evidence="2 3">
    <name type="scientific">Candidatus Uhrbacteria bacterium RIFOXYB2_FULL_45_11</name>
    <dbReference type="NCBI Taxonomy" id="1802421"/>
    <lineage>
        <taxon>Bacteria</taxon>
        <taxon>Candidatus Uhriibacteriota</taxon>
    </lineage>
</organism>
<evidence type="ECO:0000313" key="2">
    <source>
        <dbReference type="EMBL" id="OGL99722.1"/>
    </source>
</evidence>
<comment type="caution">
    <text evidence="2">The sequence shown here is derived from an EMBL/GenBank/DDBJ whole genome shotgun (WGS) entry which is preliminary data.</text>
</comment>
<dbReference type="InterPro" id="IPR001279">
    <property type="entry name" value="Metallo-B-lactamas"/>
</dbReference>
<feature type="domain" description="Metallo-beta-lactamase" evidence="1">
    <location>
        <begin position="134"/>
        <end position="311"/>
    </location>
</feature>
<dbReference type="AlphaFoldDB" id="A0A1F7WAA9"/>
<evidence type="ECO:0000313" key="3">
    <source>
        <dbReference type="Proteomes" id="UP000177331"/>
    </source>
</evidence>
<dbReference type="Gene3D" id="3.60.15.10">
    <property type="entry name" value="Ribonuclease Z/Hydroxyacylglutathione hydrolase-like"/>
    <property type="match status" value="1"/>
</dbReference>
<name>A0A1F7WAA9_9BACT</name>
<reference evidence="2 3" key="1">
    <citation type="journal article" date="2016" name="Nat. Commun.">
        <title>Thousands of microbial genomes shed light on interconnected biogeochemical processes in an aquifer system.</title>
        <authorList>
            <person name="Anantharaman K."/>
            <person name="Brown C.T."/>
            <person name="Hug L.A."/>
            <person name="Sharon I."/>
            <person name="Castelle C.J."/>
            <person name="Probst A.J."/>
            <person name="Thomas B.C."/>
            <person name="Singh A."/>
            <person name="Wilkins M.J."/>
            <person name="Karaoz U."/>
            <person name="Brodie E.L."/>
            <person name="Williams K.H."/>
            <person name="Hubbard S.S."/>
            <person name="Banfield J.F."/>
        </authorList>
    </citation>
    <scope>NUCLEOTIDE SEQUENCE [LARGE SCALE GENOMIC DNA]</scope>
</reference>
<dbReference type="EMBL" id="MGFD01000004">
    <property type="protein sequence ID" value="OGL99722.1"/>
    <property type="molecule type" value="Genomic_DNA"/>
</dbReference>
<protein>
    <recommendedName>
        <fullName evidence="1">Metallo-beta-lactamase domain-containing protein</fullName>
    </recommendedName>
</protein>